<dbReference type="InterPro" id="IPR018499">
    <property type="entry name" value="Tetraspanin/Peripherin"/>
</dbReference>
<accession>A0ABP0FF18</accession>
<organism evidence="7 8">
    <name type="scientific">Clavelina lepadiformis</name>
    <name type="common">Light-bulb sea squirt</name>
    <name type="synonym">Ascidia lepadiformis</name>
    <dbReference type="NCBI Taxonomy" id="159417"/>
    <lineage>
        <taxon>Eukaryota</taxon>
        <taxon>Metazoa</taxon>
        <taxon>Chordata</taxon>
        <taxon>Tunicata</taxon>
        <taxon>Ascidiacea</taxon>
        <taxon>Aplousobranchia</taxon>
        <taxon>Clavelinidae</taxon>
        <taxon>Clavelina</taxon>
    </lineage>
</organism>
<feature type="transmembrane region" description="Helical" evidence="6">
    <location>
        <begin position="84"/>
        <end position="106"/>
    </location>
</feature>
<reference evidence="7 8" key="1">
    <citation type="submission" date="2024-02" db="EMBL/GenBank/DDBJ databases">
        <authorList>
            <person name="Daric V."/>
            <person name="Darras S."/>
        </authorList>
    </citation>
    <scope>NUCLEOTIDE SEQUENCE [LARGE SCALE GENOMIC DNA]</scope>
</reference>
<keyword evidence="5 6" id="KW-0472">Membrane</keyword>
<feature type="transmembrane region" description="Helical" evidence="6">
    <location>
        <begin position="52"/>
        <end position="77"/>
    </location>
</feature>
<sequence>MACCVSFIKYLMFLFNILFWLAGGAILGVGIYVSVDSTVQNIVSVAGVQITFAAAIALIVFGSIMFIVGFCGCCGAIKENQCLLGTYFVLVLLIFIAQLGIGIWAFTSRTTIENEIRKGLNNSVPINTTNEQYVTSVKDLQKFFKCCGLVNGCEDWPSGSTEGCSCSGTSDTCVAPSGSCTNTDPSGGNIYKEDCLDATLNFIDDNIIIIAGIALGIGLFEIFGMAFAMIMCTNARAAKGYETY</sequence>
<proteinExistence type="inferred from homology"/>
<evidence type="ECO:0000256" key="3">
    <source>
        <dbReference type="ARBA" id="ARBA00022692"/>
    </source>
</evidence>
<dbReference type="SUPFAM" id="SSF48652">
    <property type="entry name" value="Tetraspanin"/>
    <property type="match status" value="1"/>
</dbReference>
<dbReference type="InterPro" id="IPR000301">
    <property type="entry name" value="Tetraspanin_animals"/>
</dbReference>
<dbReference type="InterPro" id="IPR008952">
    <property type="entry name" value="Tetraspanin_EC2_sf"/>
</dbReference>
<dbReference type="Proteomes" id="UP001642483">
    <property type="component" value="Unassembled WGS sequence"/>
</dbReference>
<evidence type="ECO:0000313" key="7">
    <source>
        <dbReference type="EMBL" id="CAK8676683.1"/>
    </source>
</evidence>
<evidence type="ECO:0000256" key="6">
    <source>
        <dbReference type="RuleBase" id="RU361218"/>
    </source>
</evidence>
<dbReference type="Pfam" id="PF00335">
    <property type="entry name" value="Tetraspanin"/>
    <property type="match status" value="1"/>
</dbReference>
<dbReference type="PIRSF" id="PIRSF002419">
    <property type="entry name" value="Tetraspanin"/>
    <property type="match status" value="1"/>
</dbReference>
<comment type="similarity">
    <text evidence="2 6">Belongs to the tetraspanin (TM4SF) family.</text>
</comment>
<gene>
    <name evidence="7" type="ORF">CVLEPA_LOCUS6131</name>
</gene>
<comment type="subcellular location">
    <subcellularLocation>
        <location evidence="1 6">Membrane</location>
        <topology evidence="1 6">Multi-pass membrane protein</topology>
    </subcellularLocation>
</comment>
<protein>
    <recommendedName>
        <fullName evidence="6">Tetraspanin</fullName>
    </recommendedName>
</protein>
<evidence type="ECO:0000256" key="1">
    <source>
        <dbReference type="ARBA" id="ARBA00004141"/>
    </source>
</evidence>
<dbReference type="EMBL" id="CAWYQH010000035">
    <property type="protein sequence ID" value="CAK8676683.1"/>
    <property type="molecule type" value="Genomic_DNA"/>
</dbReference>
<evidence type="ECO:0000256" key="2">
    <source>
        <dbReference type="ARBA" id="ARBA00006840"/>
    </source>
</evidence>
<keyword evidence="8" id="KW-1185">Reference proteome</keyword>
<dbReference type="PRINTS" id="PR00259">
    <property type="entry name" value="TMFOUR"/>
</dbReference>
<name>A0ABP0FF18_CLALP</name>
<evidence type="ECO:0000313" key="8">
    <source>
        <dbReference type="Proteomes" id="UP001642483"/>
    </source>
</evidence>
<dbReference type="Gene3D" id="1.10.1450.10">
    <property type="entry name" value="Tetraspanin"/>
    <property type="match status" value="1"/>
</dbReference>
<dbReference type="PANTHER" id="PTHR19282">
    <property type="entry name" value="TETRASPANIN"/>
    <property type="match status" value="1"/>
</dbReference>
<feature type="transmembrane region" description="Helical" evidence="6">
    <location>
        <begin position="207"/>
        <end position="230"/>
    </location>
</feature>
<feature type="transmembrane region" description="Helical" evidence="6">
    <location>
        <begin position="12"/>
        <end position="32"/>
    </location>
</feature>
<keyword evidence="4 6" id="KW-1133">Transmembrane helix</keyword>
<comment type="caution">
    <text evidence="7">The sequence shown here is derived from an EMBL/GenBank/DDBJ whole genome shotgun (WGS) entry which is preliminary data.</text>
</comment>
<evidence type="ECO:0000256" key="5">
    <source>
        <dbReference type="ARBA" id="ARBA00023136"/>
    </source>
</evidence>
<evidence type="ECO:0000256" key="4">
    <source>
        <dbReference type="ARBA" id="ARBA00022989"/>
    </source>
</evidence>
<keyword evidence="3 6" id="KW-0812">Transmembrane</keyword>
<dbReference type="PANTHER" id="PTHR19282:SF551">
    <property type="entry name" value="RE08073P-RELATED"/>
    <property type="match status" value="1"/>
</dbReference>